<organism evidence="1 2">
    <name type="scientific">Eleginops maclovinus</name>
    <name type="common">Patagonian blennie</name>
    <name type="synonym">Eleginus maclovinus</name>
    <dbReference type="NCBI Taxonomy" id="56733"/>
    <lineage>
        <taxon>Eukaryota</taxon>
        <taxon>Metazoa</taxon>
        <taxon>Chordata</taxon>
        <taxon>Craniata</taxon>
        <taxon>Vertebrata</taxon>
        <taxon>Euteleostomi</taxon>
        <taxon>Actinopterygii</taxon>
        <taxon>Neopterygii</taxon>
        <taxon>Teleostei</taxon>
        <taxon>Neoteleostei</taxon>
        <taxon>Acanthomorphata</taxon>
        <taxon>Eupercaria</taxon>
        <taxon>Perciformes</taxon>
        <taxon>Notothenioidei</taxon>
        <taxon>Eleginopidae</taxon>
        <taxon>Eleginops</taxon>
    </lineage>
</organism>
<sequence>MTQSVAESQSAAAWRKRARQECKSARERGRYQGVNEALQFGSEHSFIILGSCLGGKHDWANVALFQTKNTTDSQSDVAKHAVGALPTAFYLIN</sequence>
<reference evidence="1 2" key="1">
    <citation type="journal article" date="2023" name="Genes (Basel)">
        <title>Chromosome-Level Genome Assembly and Circadian Gene Repertoire of the Patagonia Blennie Eleginops maclovinus-The Closest Ancestral Proxy of Antarctic Cryonotothenioids.</title>
        <authorList>
            <person name="Cheng C.C."/>
            <person name="Rivera-Colon A.G."/>
            <person name="Minhas B.F."/>
            <person name="Wilson L."/>
            <person name="Rayamajhi N."/>
            <person name="Vargas-Chacoff L."/>
            <person name="Catchen J.M."/>
        </authorList>
    </citation>
    <scope>NUCLEOTIDE SEQUENCE [LARGE SCALE GENOMIC DNA]</scope>
    <source>
        <strain evidence="1">JMC-PN-2008</strain>
    </source>
</reference>
<accession>A0AAN7YAK5</accession>
<gene>
    <name evidence="1" type="ORF">PBY51_018718</name>
</gene>
<name>A0AAN7YAK5_ELEMC</name>
<reference evidence="1 2" key="2">
    <citation type="journal article" date="2023" name="Mol. Biol. Evol.">
        <title>Genomics of Secondarily Temperate Adaptation in the Only Non-Antarctic Icefish.</title>
        <authorList>
            <person name="Rivera-Colon A.G."/>
            <person name="Rayamajhi N."/>
            <person name="Minhas B.F."/>
            <person name="Madrigal G."/>
            <person name="Bilyk K.T."/>
            <person name="Yoon V."/>
            <person name="Hune M."/>
            <person name="Gregory S."/>
            <person name="Cheng C.H.C."/>
            <person name="Catchen J.M."/>
        </authorList>
    </citation>
    <scope>NUCLEOTIDE SEQUENCE [LARGE SCALE GENOMIC DNA]</scope>
    <source>
        <strain evidence="1">JMC-PN-2008</strain>
    </source>
</reference>
<protein>
    <submittedName>
        <fullName evidence="1">Uncharacterized protein</fullName>
    </submittedName>
</protein>
<comment type="caution">
    <text evidence="1">The sequence shown here is derived from an EMBL/GenBank/DDBJ whole genome shotgun (WGS) entry which is preliminary data.</text>
</comment>
<dbReference type="AlphaFoldDB" id="A0AAN7YAK5"/>
<proteinExistence type="predicted"/>
<keyword evidence="2" id="KW-1185">Reference proteome</keyword>
<evidence type="ECO:0000313" key="2">
    <source>
        <dbReference type="Proteomes" id="UP001346869"/>
    </source>
</evidence>
<dbReference type="Proteomes" id="UP001346869">
    <property type="component" value="Unassembled WGS sequence"/>
</dbReference>
<dbReference type="EMBL" id="JAUZQC010000003">
    <property type="protein sequence ID" value="KAK5873700.1"/>
    <property type="molecule type" value="Genomic_DNA"/>
</dbReference>
<evidence type="ECO:0000313" key="1">
    <source>
        <dbReference type="EMBL" id="KAK5873700.1"/>
    </source>
</evidence>